<proteinExistence type="predicted"/>
<dbReference type="RefSeq" id="WP_103045071.1">
    <property type="nucleotide sequence ID" value="NZ_BAABBP010000006.1"/>
</dbReference>
<reference evidence="2" key="1">
    <citation type="journal article" date="2019" name="Int. J. Syst. Evol. Microbiol.">
        <title>The Global Catalogue of Microorganisms (GCM) 10K type strain sequencing project: providing services to taxonomists for standard genome sequencing and annotation.</title>
        <authorList>
            <consortium name="The Broad Institute Genomics Platform"/>
            <consortium name="The Broad Institute Genome Sequencing Center for Infectious Disease"/>
            <person name="Wu L."/>
            <person name="Ma J."/>
        </authorList>
    </citation>
    <scope>NUCLEOTIDE SEQUENCE [LARGE SCALE GENOMIC DNA]</scope>
    <source>
        <strain evidence="2">JCM 17561</strain>
    </source>
</reference>
<accession>A0ABP7QWC4</accession>
<evidence type="ECO:0000313" key="2">
    <source>
        <dbReference type="Proteomes" id="UP001501627"/>
    </source>
</evidence>
<protein>
    <submittedName>
        <fullName evidence="1">Uncharacterized protein</fullName>
    </submittedName>
</protein>
<dbReference type="EMBL" id="BAABBP010000006">
    <property type="protein sequence ID" value="GAA3989016.1"/>
    <property type="molecule type" value="Genomic_DNA"/>
</dbReference>
<evidence type="ECO:0000313" key="1">
    <source>
        <dbReference type="EMBL" id="GAA3989016.1"/>
    </source>
</evidence>
<organism evidence="1 2">
    <name type="scientific">Comamonas faecalis</name>
    <dbReference type="NCBI Taxonomy" id="1387849"/>
    <lineage>
        <taxon>Bacteria</taxon>
        <taxon>Pseudomonadati</taxon>
        <taxon>Pseudomonadota</taxon>
        <taxon>Betaproteobacteria</taxon>
        <taxon>Burkholderiales</taxon>
        <taxon>Comamonadaceae</taxon>
        <taxon>Comamonas</taxon>
    </lineage>
</organism>
<sequence length="207" mass="23181">MDSFVLLIVIALVVSGINAQQQRQRIALLGRALKPYQVEQLMASLIEGYLRAMGEQDAERRAQVLGLQQASEVQLSEQFERLVADFRRTPAAQARVSRLPISLPFVPRLFPAACFDMRALLAIHGEGIARAARNDLQLNARDRAFMMTAELLLMQHSCHWFCKSFSVASARVLARHQTHYAQIVESVSPQTRRAYLALVAPGRKSTP</sequence>
<gene>
    <name evidence="1" type="ORF">GCM10022279_10200</name>
</gene>
<keyword evidence="2" id="KW-1185">Reference proteome</keyword>
<dbReference type="Proteomes" id="UP001501627">
    <property type="component" value="Unassembled WGS sequence"/>
</dbReference>
<name>A0ABP7QWC4_9BURK</name>
<comment type="caution">
    <text evidence="1">The sequence shown here is derived from an EMBL/GenBank/DDBJ whole genome shotgun (WGS) entry which is preliminary data.</text>
</comment>